<organism evidence="1 2">
    <name type="scientific">Melastoma candidum</name>
    <dbReference type="NCBI Taxonomy" id="119954"/>
    <lineage>
        <taxon>Eukaryota</taxon>
        <taxon>Viridiplantae</taxon>
        <taxon>Streptophyta</taxon>
        <taxon>Embryophyta</taxon>
        <taxon>Tracheophyta</taxon>
        <taxon>Spermatophyta</taxon>
        <taxon>Magnoliopsida</taxon>
        <taxon>eudicotyledons</taxon>
        <taxon>Gunneridae</taxon>
        <taxon>Pentapetalae</taxon>
        <taxon>rosids</taxon>
        <taxon>malvids</taxon>
        <taxon>Myrtales</taxon>
        <taxon>Melastomataceae</taxon>
        <taxon>Melastomatoideae</taxon>
        <taxon>Melastomateae</taxon>
        <taxon>Melastoma</taxon>
    </lineage>
</organism>
<evidence type="ECO:0000313" key="2">
    <source>
        <dbReference type="Proteomes" id="UP001057402"/>
    </source>
</evidence>
<keyword evidence="2" id="KW-1185">Reference proteome</keyword>
<dbReference type="Proteomes" id="UP001057402">
    <property type="component" value="Chromosome 6"/>
</dbReference>
<sequence>MGIEHNETHSGLCRALICEGISVEVYRAREVHRLHTSEFDSRGNSLTETDSSSKGIVKLLRRSVIMVEKLWFEVVARVDKDTLKPLVVNKVQPFAAVDTAALSSLLFNIYFTSILVPEALTLDVKW</sequence>
<comment type="caution">
    <text evidence="1">The sequence shown here is derived from an EMBL/GenBank/DDBJ whole genome shotgun (WGS) entry which is preliminary data.</text>
</comment>
<evidence type="ECO:0000313" key="1">
    <source>
        <dbReference type="EMBL" id="KAI4366410.1"/>
    </source>
</evidence>
<accession>A0ACB9QM69</accession>
<name>A0ACB9QM69_9MYRT</name>
<gene>
    <name evidence="1" type="ORF">MLD38_022291</name>
</gene>
<proteinExistence type="predicted"/>
<protein>
    <submittedName>
        <fullName evidence="1">Uncharacterized protein</fullName>
    </submittedName>
</protein>
<reference evidence="2" key="1">
    <citation type="journal article" date="2023" name="Front. Plant Sci.">
        <title>Chromosomal-level genome assembly of Melastoma candidum provides insights into trichome evolution.</title>
        <authorList>
            <person name="Zhong Y."/>
            <person name="Wu W."/>
            <person name="Sun C."/>
            <person name="Zou P."/>
            <person name="Liu Y."/>
            <person name="Dai S."/>
            <person name="Zhou R."/>
        </authorList>
    </citation>
    <scope>NUCLEOTIDE SEQUENCE [LARGE SCALE GENOMIC DNA]</scope>
</reference>
<dbReference type="EMBL" id="CM042885">
    <property type="protein sequence ID" value="KAI4366410.1"/>
    <property type="molecule type" value="Genomic_DNA"/>
</dbReference>